<keyword evidence="1" id="KW-0472">Membrane</keyword>
<keyword evidence="1" id="KW-1133">Transmembrane helix</keyword>
<feature type="transmembrane region" description="Helical" evidence="1">
    <location>
        <begin position="12"/>
        <end position="32"/>
    </location>
</feature>
<keyword evidence="3" id="KW-1185">Reference proteome</keyword>
<dbReference type="Proteomes" id="UP000078200">
    <property type="component" value="Unassembled WGS sequence"/>
</dbReference>
<reference evidence="2" key="1">
    <citation type="submission" date="2020-05" db="UniProtKB">
        <authorList>
            <consortium name="EnsemblMetazoa"/>
        </authorList>
    </citation>
    <scope>IDENTIFICATION</scope>
    <source>
        <strain evidence="2">TTRI</strain>
    </source>
</reference>
<dbReference type="AlphaFoldDB" id="A0A1A9VB13"/>
<evidence type="ECO:0000313" key="3">
    <source>
        <dbReference type="Proteomes" id="UP000078200"/>
    </source>
</evidence>
<evidence type="ECO:0000313" key="2">
    <source>
        <dbReference type="EnsemblMetazoa" id="GAUT031520-PA"/>
    </source>
</evidence>
<protein>
    <submittedName>
        <fullName evidence="2">Uncharacterized protein</fullName>
    </submittedName>
</protein>
<organism evidence="2 3">
    <name type="scientific">Glossina austeni</name>
    <name type="common">Savannah tsetse fly</name>
    <dbReference type="NCBI Taxonomy" id="7395"/>
    <lineage>
        <taxon>Eukaryota</taxon>
        <taxon>Metazoa</taxon>
        <taxon>Ecdysozoa</taxon>
        <taxon>Arthropoda</taxon>
        <taxon>Hexapoda</taxon>
        <taxon>Insecta</taxon>
        <taxon>Pterygota</taxon>
        <taxon>Neoptera</taxon>
        <taxon>Endopterygota</taxon>
        <taxon>Diptera</taxon>
        <taxon>Brachycera</taxon>
        <taxon>Muscomorpha</taxon>
        <taxon>Hippoboscoidea</taxon>
        <taxon>Glossinidae</taxon>
        <taxon>Glossina</taxon>
    </lineage>
</organism>
<feature type="transmembrane region" description="Helical" evidence="1">
    <location>
        <begin position="137"/>
        <end position="157"/>
    </location>
</feature>
<dbReference type="VEuPathDB" id="VectorBase:GAUT031520"/>
<proteinExistence type="predicted"/>
<dbReference type="EnsemblMetazoa" id="GAUT031520-RA">
    <property type="protein sequence ID" value="GAUT031520-PA"/>
    <property type="gene ID" value="GAUT031520"/>
</dbReference>
<evidence type="ECO:0000256" key="1">
    <source>
        <dbReference type="SAM" id="Phobius"/>
    </source>
</evidence>
<name>A0A1A9VB13_GLOAU</name>
<keyword evidence="1" id="KW-0812">Transmembrane</keyword>
<accession>A0A1A9VB13</accession>
<sequence length="169" mass="19153">MYSYRASGPHNLLAILLASYLIYMALYSFTLIKEEYVSLGLVSNTNTSSHVRMSIAYSDRYPRVTILSGCVTLKDAYVITYFHSRKHPSEIMIRTNLLPISTPSFIENLSFSLEYRESSSQVPNVQMDNGNVEQTNSIIMICIIFLSLLSLIQQAIVHKHLKASPETHD</sequence>